<evidence type="ECO:0000256" key="1">
    <source>
        <dbReference type="ARBA" id="ARBA00023015"/>
    </source>
</evidence>
<dbReference type="InterPro" id="IPR010982">
    <property type="entry name" value="Lambda_DNA-bd_dom_sf"/>
</dbReference>
<keyword evidence="2" id="KW-0238">DNA-binding</keyword>
<dbReference type="SMART" id="SM00354">
    <property type="entry name" value="HTH_LACI"/>
    <property type="match status" value="1"/>
</dbReference>
<comment type="caution">
    <text evidence="5">The sequence shown here is derived from an EMBL/GenBank/DDBJ whole genome shotgun (WGS) entry which is preliminary data.</text>
</comment>
<dbReference type="SUPFAM" id="SSF47413">
    <property type="entry name" value="lambda repressor-like DNA-binding domains"/>
    <property type="match status" value="1"/>
</dbReference>
<dbReference type="Gene3D" id="1.10.260.40">
    <property type="entry name" value="lambda repressor-like DNA-binding domains"/>
    <property type="match status" value="1"/>
</dbReference>
<feature type="domain" description="HTH lacI-type" evidence="4">
    <location>
        <begin position="1"/>
        <end position="53"/>
    </location>
</feature>
<dbReference type="STRING" id="1184151.AW736_15305"/>
<gene>
    <name evidence="5" type="ORF">AW736_15305</name>
</gene>
<evidence type="ECO:0000256" key="2">
    <source>
        <dbReference type="ARBA" id="ARBA00023125"/>
    </source>
</evidence>
<protein>
    <recommendedName>
        <fullName evidence="4">HTH lacI-type domain-containing protein</fullName>
    </recommendedName>
</protein>
<name>A0A178IIA0_9BACT</name>
<dbReference type="GO" id="GO:0003700">
    <property type="term" value="F:DNA-binding transcription factor activity"/>
    <property type="evidence" value="ECO:0007669"/>
    <property type="project" value="TreeGrafter"/>
</dbReference>
<reference evidence="5 6" key="1">
    <citation type="submission" date="2016-01" db="EMBL/GenBank/DDBJ databases">
        <title>High potential of lignocellulose degradation of a new Verrucomicrobia species.</title>
        <authorList>
            <person name="Wang Y."/>
            <person name="Shi Y."/>
            <person name="Qiu Z."/>
            <person name="Liu S."/>
            <person name="Yang H."/>
        </authorList>
    </citation>
    <scope>NUCLEOTIDE SEQUENCE [LARGE SCALE GENOMIC DNA]</scope>
    <source>
        <strain evidence="5 6">TSB47</strain>
    </source>
</reference>
<evidence type="ECO:0000313" key="5">
    <source>
        <dbReference type="EMBL" id="OAM88879.1"/>
    </source>
</evidence>
<dbReference type="InterPro" id="IPR000843">
    <property type="entry name" value="HTH_LacI"/>
</dbReference>
<evidence type="ECO:0000313" key="6">
    <source>
        <dbReference type="Proteomes" id="UP000078486"/>
    </source>
</evidence>
<dbReference type="PROSITE" id="PS50932">
    <property type="entry name" value="HTH_LACI_2"/>
    <property type="match status" value="1"/>
</dbReference>
<dbReference type="PANTHER" id="PTHR30146">
    <property type="entry name" value="LACI-RELATED TRANSCRIPTIONAL REPRESSOR"/>
    <property type="match status" value="1"/>
</dbReference>
<proteinExistence type="predicted"/>
<dbReference type="PANTHER" id="PTHR30146:SF153">
    <property type="entry name" value="LACTOSE OPERON REPRESSOR"/>
    <property type="match status" value="1"/>
</dbReference>
<dbReference type="EMBL" id="LRRQ01000118">
    <property type="protein sequence ID" value="OAM88879.1"/>
    <property type="molecule type" value="Genomic_DNA"/>
</dbReference>
<sequence length="339" mass="37699">MKTIARQAGVTEATVSMSLANNSRIPAKTRERIQAIAGRLGYTPHPYVSALLRLRRQGRAVKDRPVLALVNAFDRADGWKNAEGPTVRQMRDGAIGQAALRGYRTEEFWLRRDDMSPERLSEVLHARGIRGLLLSPLAEGAATPALKWDYFASVCLSVPLAPLTITTVCNDHFLSCLQTARECHRLGYRRMGLVLRKMHRERFQGRWDGGMQVAPLLLPKIRLVKTLLLETWDAEAEFAAWFRREQPEVIISPGAEWFHPMLARMGVAVPDDVGLAGLACSHLGHECSGVYQDGRAIGATAIDTLVAKVERFEHGLPGQPVNIMLESVWNPGKTLRAVR</sequence>
<dbReference type="AlphaFoldDB" id="A0A178IIA0"/>
<keyword evidence="1" id="KW-0805">Transcription regulation</keyword>
<dbReference type="GO" id="GO:0000976">
    <property type="term" value="F:transcription cis-regulatory region binding"/>
    <property type="evidence" value="ECO:0007669"/>
    <property type="project" value="TreeGrafter"/>
</dbReference>
<dbReference type="InterPro" id="IPR028082">
    <property type="entry name" value="Peripla_BP_I"/>
</dbReference>
<dbReference type="Gene3D" id="3.40.50.2300">
    <property type="match status" value="2"/>
</dbReference>
<keyword evidence="6" id="KW-1185">Reference proteome</keyword>
<keyword evidence="3" id="KW-0804">Transcription</keyword>
<evidence type="ECO:0000256" key="3">
    <source>
        <dbReference type="ARBA" id="ARBA00023163"/>
    </source>
</evidence>
<dbReference type="SUPFAM" id="SSF53822">
    <property type="entry name" value="Periplasmic binding protein-like I"/>
    <property type="match status" value="1"/>
</dbReference>
<accession>A0A178IIA0</accession>
<evidence type="ECO:0000259" key="4">
    <source>
        <dbReference type="PROSITE" id="PS50932"/>
    </source>
</evidence>
<dbReference type="Proteomes" id="UP000078486">
    <property type="component" value="Unassembled WGS sequence"/>
</dbReference>
<dbReference type="Pfam" id="PF00356">
    <property type="entry name" value="LacI"/>
    <property type="match status" value="1"/>
</dbReference>
<organism evidence="5 6">
    <name type="scientific">Termitidicoccus mucosus</name>
    <dbReference type="NCBI Taxonomy" id="1184151"/>
    <lineage>
        <taxon>Bacteria</taxon>
        <taxon>Pseudomonadati</taxon>
        <taxon>Verrucomicrobiota</taxon>
        <taxon>Opitutia</taxon>
        <taxon>Opitutales</taxon>
        <taxon>Opitutaceae</taxon>
        <taxon>Termitidicoccus</taxon>
    </lineage>
</organism>
<dbReference type="CDD" id="cd01392">
    <property type="entry name" value="HTH_LacI"/>
    <property type="match status" value="1"/>
</dbReference>